<feature type="transmembrane region" description="Helical" evidence="1">
    <location>
        <begin position="28"/>
        <end position="46"/>
    </location>
</feature>
<keyword evidence="1" id="KW-0812">Transmembrane</keyword>
<name>A0A212J5M2_9BACT</name>
<dbReference type="AlphaFoldDB" id="A0A212J5M2"/>
<reference evidence="2" key="1">
    <citation type="submission" date="2016-04" db="EMBL/GenBank/DDBJ databases">
        <authorList>
            <person name="Evans L.H."/>
            <person name="Alamgir A."/>
            <person name="Owens N."/>
            <person name="Weber N.D."/>
            <person name="Virtaneva K."/>
            <person name="Barbian K."/>
            <person name="Babar A."/>
            <person name="Rosenke K."/>
        </authorList>
    </citation>
    <scope>NUCLEOTIDE SEQUENCE</scope>
    <source>
        <strain evidence="2">92-2</strain>
    </source>
</reference>
<keyword evidence="1" id="KW-0472">Membrane</keyword>
<proteinExistence type="predicted"/>
<protein>
    <submittedName>
        <fullName evidence="2">Uncharacterized protein</fullName>
    </submittedName>
</protein>
<keyword evidence="1" id="KW-1133">Transmembrane helix</keyword>
<gene>
    <name evidence="2" type="ORF">KM92DES2_10572</name>
</gene>
<evidence type="ECO:0000313" key="2">
    <source>
        <dbReference type="EMBL" id="SBV94761.1"/>
    </source>
</evidence>
<dbReference type="RefSeq" id="WP_192112106.1">
    <property type="nucleotide sequence ID" value="NZ_CABUEN010000005.1"/>
</dbReference>
<dbReference type="EMBL" id="FLUP01000001">
    <property type="protein sequence ID" value="SBV94761.1"/>
    <property type="molecule type" value="Genomic_DNA"/>
</dbReference>
<organism evidence="2">
    <name type="scientific">uncultured Desulfovibrio sp</name>
    <dbReference type="NCBI Taxonomy" id="167968"/>
    <lineage>
        <taxon>Bacteria</taxon>
        <taxon>Pseudomonadati</taxon>
        <taxon>Thermodesulfobacteriota</taxon>
        <taxon>Desulfovibrionia</taxon>
        <taxon>Desulfovibrionales</taxon>
        <taxon>Desulfovibrionaceae</taxon>
        <taxon>Desulfovibrio</taxon>
        <taxon>environmental samples</taxon>
    </lineage>
</organism>
<evidence type="ECO:0000256" key="1">
    <source>
        <dbReference type="SAM" id="Phobius"/>
    </source>
</evidence>
<accession>A0A212J5M2</accession>
<sequence>MLLFALILGMSLLVGFLGINSRLGFWGNFFASVLLTPLVGLLLVIASSPKKPTRC</sequence>